<dbReference type="SUPFAM" id="SSF53790">
    <property type="entry name" value="Tetrapyrrole methylase"/>
    <property type="match status" value="1"/>
</dbReference>
<evidence type="ECO:0000259" key="8">
    <source>
        <dbReference type="Pfam" id="PF00590"/>
    </source>
</evidence>
<comment type="caution">
    <text evidence="10">The sequence shown here is derived from an EMBL/GenBank/DDBJ whole genome shotgun (WGS) entry which is preliminary data.</text>
</comment>
<comment type="function">
    <text evidence="6">Catalyzes the 2'-O-methylation of the ribose of cytidine 1402 (C1402) in 16S rRNA.</text>
</comment>
<keyword evidence="4 6" id="KW-0808">Transferase</keyword>
<gene>
    <name evidence="6" type="primary">rsmI</name>
    <name evidence="10" type="ORF">ATJ97_1367</name>
</gene>
<evidence type="ECO:0000256" key="3">
    <source>
        <dbReference type="ARBA" id="ARBA00022603"/>
    </source>
</evidence>
<keyword evidence="1 6" id="KW-0963">Cytoplasm</keyword>
<name>A0A2A9EIZ7_9MICO</name>
<dbReference type="FunFam" id="3.40.1010.10:FF:000007">
    <property type="entry name" value="Ribosomal RNA small subunit methyltransferase I"/>
    <property type="match status" value="1"/>
</dbReference>
<dbReference type="PROSITE" id="PS01296">
    <property type="entry name" value="RSMI"/>
    <property type="match status" value="1"/>
</dbReference>
<dbReference type="Gene3D" id="3.30.950.10">
    <property type="entry name" value="Methyltransferase, Cobalt-precorrin-4 Transmethylase, Domain 2"/>
    <property type="match status" value="1"/>
</dbReference>
<dbReference type="GO" id="GO:0070677">
    <property type="term" value="F:rRNA (cytosine-2'-O-)-methyltransferase activity"/>
    <property type="evidence" value="ECO:0007669"/>
    <property type="project" value="UniProtKB-UniRule"/>
</dbReference>
<reference evidence="10 11" key="1">
    <citation type="submission" date="2017-10" db="EMBL/GenBank/DDBJ databases">
        <title>Sequencing the genomes of 1000 actinobacteria strains.</title>
        <authorList>
            <person name="Klenk H.-P."/>
        </authorList>
    </citation>
    <scope>NUCLEOTIDE SEQUENCE [LARGE SCALE GENOMIC DNA]</scope>
    <source>
        <strain evidence="10 11">DSM 21838</strain>
    </source>
</reference>
<proteinExistence type="inferred from homology"/>
<feature type="domain" description="Tetrapyrrole methylase" evidence="8">
    <location>
        <begin position="41"/>
        <end position="243"/>
    </location>
</feature>
<dbReference type="InterPro" id="IPR053910">
    <property type="entry name" value="RsmI_HTH"/>
</dbReference>
<dbReference type="EMBL" id="PDJI01000004">
    <property type="protein sequence ID" value="PFG38878.1"/>
    <property type="molecule type" value="Genomic_DNA"/>
</dbReference>
<dbReference type="Proteomes" id="UP000222106">
    <property type="component" value="Unassembled WGS sequence"/>
</dbReference>
<evidence type="ECO:0000256" key="5">
    <source>
        <dbReference type="ARBA" id="ARBA00022691"/>
    </source>
</evidence>
<dbReference type="Gene3D" id="3.40.1010.10">
    <property type="entry name" value="Cobalt-precorrin-4 Transmethylase, Domain 1"/>
    <property type="match status" value="1"/>
</dbReference>
<evidence type="ECO:0000259" key="9">
    <source>
        <dbReference type="Pfam" id="PF23016"/>
    </source>
</evidence>
<evidence type="ECO:0000256" key="4">
    <source>
        <dbReference type="ARBA" id="ARBA00022679"/>
    </source>
</evidence>
<dbReference type="InterPro" id="IPR018063">
    <property type="entry name" value="SAM_MeTrfase_RsmI_CS"/>
</dbReference>
<dbReference type="InterPro" id="IPR035996">
    <property type="entry name" value="4pyrrol_Methylase_sf"/>
</dbReference>
<dbReference type="InterPro" id="IPR008189">
    <property type="entry name" value="rRNA_ssu_MeTfrase_I"/>
</dbReference>
<feature type="domain" description="RsmI HTH" evidence="9">
    <location>
        <begin position="269"/>
        <end position="309"/>
    </location>
</feature>
<comment type="subcellular location">
    <subcellularLocation>
        <location evidence="6">Cytoplasm</location>
    </subcellularLocation>
</comment>
<evidence type="ECO:0000256" key="7">
    <source>
        <dbReference type="SAM" id="MobiDB-lite"/>
    </source>
</evidence>
<dbReference type="CDD" id="cd11648">
    <property type="entry name" value="RsmI"/>
    <property type="match status" value="1"/>
</dbReference>
<dbReference type="GO" id="GO:0005737">
    <property type="term" value="C:cytoplasm"/>
    <property type="evidence" value="ECO:0007669"/>
    <property type="project" value="UniProtKB-SubCell"/>
</dbReference>
<dbReference type="PANTHER" id="PTHR46111">
    <property type="entry name" value="RIBOSOMAL RNA SMALL SUBUNIT METHYLTRANSFERASE I"/>
    <property type="match status" value="1"/>
</dbReference>
<dbReference type="NCBIfam" id="TIGR00096">
    <property type="entry name" value="16S rRNA (cytidine(1402)-2'-O)-methyltransferase"/>
    <property type="match status" value="1"/>
</dbReference>
<dbReference type="Pfam" id="PF23016">
    <property type="entry name" value="RsmI_C"/>
    <property type="match status" value="1"/>
</dbReference>
<protein>
    <recommendedName>
        <fullName evidence="6">Ribosomal RNA small subunit methyltransferase I</fullName>
        <ecNumber evidence="6">2.1.1.198</ecNumber>
    </recommendedName>
    <alternativeName>
        <fullName evidence="6">16S rRNA 2'-O-ribose C1402 methyltransferase</fullName>
    </alternativeName>
    <alternativeName>
        <fullName evidence="6">rRNA (cytidine-2'-O-)-methyltransferase RsmI</fullName>
    </alternativeName>
</protein>
<dbReference type="InterPro" id="IPR000878">
    <property type="entry name" value="4pyrrol_Mease"/>
</dbReference>
<evidence type="ECO:0000256" key="6">
    <source>
        <dbReference type="HAMAP-Rule" id="MF_01877"/>
    </source>
</evidence>
<dbReference type="RefSeq" id="WP_425432738.1">
    <property type="nucleotide sequence ID" value="NZ_PDJI01000004.1"/>
</dbReference>
<comment type="similarity">
    <text evidence="6">Belongs to the methyltransferase superfamily. RsmI family.</text>
</comment>
<dbReference type="Pfam" id="PF00590">
    <property type="entry name" value="TP_methylase"/>
    <property type="match status" value="1"/>
</dbReference>
<organism evidence="10 11">
    <name type="scientific">Georgenia soli</name>
    <dbReference type="NCBI Taxonomy" id="638953"/>
    <lineage>
        <taxon>Bacteria</taxon>
        <taxon>Bacillati</taxon>
        <taxon>Actinomycetota</taxon>
        <taxon>Actinomycetes</taxon>
        <taxon>Micrococcales</taxon>
        <taxon>Bogoriellaceae</taxon>
        <taxon>Georgenia</taxon>
    </lineage>
</organism>
<keyword evidence="3 6" id="KW-0489">Methyltransferase</keyword>
<evidence type="ECO:0000313" key="10">
    <source>
        <dbReference type="EMBL" id="PFG38878.1"/>
    </source>
</evidence>
<dbReference type="InterPro" id="IPR014776">
    <property type="entry name" value="4pyrrole_Mease_sub2"/>
</dbReference>
<keyword evidence="2 6" id="KW-0698">rRNA processing</keyword>
<dbReference type="FunFam" id="3.30.950.10:FF:000003">
    <property type="entry name" value="Ribosomal RNA small subunit methyltransferase I"/>
    <property type="match status" value="1"/>
</dbReference>
<evidence type="ECO:0000313" key="11">
    <source>
        <dbReference type="Proteomes" id="UP000222106"/>
    </source>
</evidence>
<evidence type="ECO:0000256" key="1">
    <source>
        <dbReference type="ARBA" id="ARBA00022490"/>
    </source>
</evidence>
<dbReference type="PANTHER" id="PTHR46111:SF1">
    <property type="entry name" value="RIBOSOMAL RNA SMALL SUBUNIT METHYLTRANSFERASE I"/>
    <property type="match status" value="1"/>
</dbReference>
<dbReference type="PIRSF" id="PIRSF005917">
    <property type="entry name" value="MTase_YraL"/>
    <property type="match status" value="1"/>
</dbReference>
<comment type="catalytic activity">
    <reaction evidence="6">
        <text>cytidine(1402) in 16S rRNA + S-adenosyl-L-methionine = 2'-O-methylcytidine(1402) in 16S rRNA + S-adenosyl-L-homocysteine + H(+)</text>
        <dbReference type="Rhea" id="RHEA:42924"/>
        <dbReference type="Rhea" id="RHEA-COMP:10285"/>
        <dbReference type="Rhea" id="RHEA-COMP:10286"/>
        <dbReference type="ChEBI" id="CHEBI:15378"/>
        <dbReference type="ChEBI" id="CHEBI:57856"/>
        <dbReference type="ChEBI" id="CHEBI:59789"/>
        <dbReference type="ChEBI" id="CHEBI:74495"/>
        <dbReference type="ChEBI" id="CHEBI:82748"/>
        <dbReference type="EC" id="2.1.1.198"/>
    </reaction>
</comment>
<accession>A0A2A9EIZ7</accession>
<keyword evidence="11" id="KW-1185">Reference proteome</keyword>
<dbReference type="InterPro" id="IPR014777">
    <property type="entry name" value="4pyrrole_Mease_sub1"/>
</dbReference>
<dbReference type="EC" id="2.1.1.198" evidence="6"/>
<feature type="region of interest" description="Disordered" evidence="7">
    <location>
        <begin position="1"/>
        <end position="31"/>
    </location>
</feature>
<sequence length="312" mass="32295">MTVPAAPDPDVATPSQDPADAPAVPDAPAIPDAPAMAPGVILLAATPIGDAADAPPRLRRALAEADIVAAEDTRRLRALAGRLGVQVTGRVLSYQEHNENQRAPELVRAAQEGAKVLVVSDAGMPSVSDPGYRLVTVAADAGVRVSVAPGPSAVLTALAISGLATDRFCFEGFVPRKGGDRSRALQALADEPRTMVFFESPHRLAATLADMAEAFGPDRRAAVCRELTKTYEEVRREPLGDLAAWAQDGVKGEITVVVAGAEPATPSVADHVGRVLALADGGARLKDAAATVAGETGLGKRDLYEAALDARR</sequence>
<keyword evidence="5 6" id="KW-0949">S-adenosyl-L-methionine</keyword>
<dbReference type="HAMAP" id="MF_01877">
    <property type="entry name" value="16SrRNA_methyltr_I"/>
    <property type="match status" value="1"/>
</dbReference>
<dbReference type="AlphaFoldDB" id="A0A2A9EIZ7"/>
<evidence type="ECO:0000256" key="2">
    <source>
        <dbReference type="ARBA" id="ARBA00022552"/>
    </source>
</evidence>